<name>A0A5B9QQG1_9BACT</name>
<accession>A0A5B9QQG1</accession>
<dbReference type="RefSeq" id="WP_148080353.1">
    <property type="nucleotide sequence ID" value="NZ_CP042914.1"/>
</dbReference>
<keyword evidence="2" id="KW-1185">Reference proteome</keyword>
<organism evidence="1 2">
    <name type="scientific">Roseimaritima ulvae</name>
    <dbReference type="NCBI Taxonomy" id="980254"/>
    <lineage>
        <taxon>Bacteria</taxon>
        <taxon>Pseudomonadati</taxon>
        <taxon>Planctomycetota</taxon>
        <taxon>Planctomycetia</taxon>
        <taxon>Pirellulales</taxon>
        <taxon>Pirellulaceae</taxon>
        <taxon>Roseimaritima</taxon>
    </lineage>
</organism>
<proteinExistence type="predicted"/>
<protein>
    <submittedName>
        <fullName evidence="1">Uncharacterized protein</fullName>
    </submittedName>
</protein>
<dbReference type="EMBL" id="CP042914">
    <property type="protein sequence ID" value="QEG41337.1"/>
    <property type="molecule type" value="Genomic_DNA"/>
</dbReference>
<reference evidence="1 2" key="1">
    <citation type="submission" date="2019-08" db="EMBL/GenBank/DDBJ databases">
        <title>Deep-cultivation of Planctomycetes and their phenomic and genomic characterization uncovers novel biology.</title>
        <authorList>
            <person name="Wiegand S."/>
            <person name="Jogler M."/>
            <person name="Boedeker C."/>
            <person name="Pinto D."/>
            <person name="Vollmers J."/>
            <person name="Rivas-Marin E."/>
            <person name="Kohn T."/>
            <person name="Peeters S.H."/>
            <person name="Heuer A."/>
            <person name="Rast P."/>
            <person name="Oberbeckmann S."/>
            <person name="Bunk B."/>
            <person name="Jeske O."/>
            <person name="Meyerdierks A."/>
            <person name="Storesund J.E."/>
            <person name="Kallscheuer N."/>
            <person name="Luecker S."/>
            <person name="Lage O.M."/>
            <person name="Pohl T."/>
            <person name="Merkel B.J."/>
            <person name="Hornburger P."/>
            <person name="Mueller R.-W."/>
            <person name="Bruemmer F."/>
            <person name="Labrenz M."/>
            <person name="Spormann A.M."/>
            <person name="Op den Camp H."/>
            <person name="Overmann J."/>
            <person name="Amann R."/>
            <person name="Jetten M.S.M."/>
            <person name="Mascher T."/>
            <person name="Medema M.H."/>
            <person name="Devos D.P."/>
            <person name="Kaster A.-K."/>
            <person name="Ovreas L."/>
            <person name="Rohde M."/>
            <person name="Galperin M.Y."/>
            <person name="Jogler C."/>
        </authorList>
    </citation>
    <scope>NUCLEOTIDE SEQUENCE [LARGE SCALE GENOMIC DNA]</scope>
    <source>
        <strain evidence="1 2">UC8</strain>
    </source>
</reference>
<dbReference type="KEGG" id="rul:UC8_33560"/>
<evidence type="ECO:0000313" key="2">
    <source>
        <dbReference type="Proteomes" id="UP000325286"/>
    </source>
</evidence>
<evidence type="ECO:0000313" key="1">
    <source>
        <dbReference type="EMBL" id="QEG41337.1"/>
    </source>
</evidence>
<dbReference type="Proteomes" id="UP000325286">
    <property type="component" value="Chromosome"/>
</dbReference>
<dbReference type="AlphaFoldDB" id="A0A5B9QQG1"/>
<gene>
    <name evidence="1" type="ORF">UC8_33560</name>
</gene>
<dbReference type="OrthoDB" id="302325at2"/>
<sequence length="135" mass="15883">MAKKRLFTMTERIRKVIRLGVRRGSAYVPGAEYPSPTQYARWCGCTPQLISKFINRTSNSLGFTIMDTLSFLCGVCPKCKESERRFRLRDAERWSDTPELQEDHPNLLRYLWTRYESRQQILNTTRSEKIADSKK</sequence>